<evidence type="ECO:0000256" key="1">
    <source>
        <dbReference type="SAM" id="Coils"/>
    </source>
</evidence>
<accession>A0A9P3LI90</accession>
<sequence length="558" mass="62956">MLAAERRARLAALQKEYGALYSQIDELQAQISQVQSLVEQKKREMAPLAPVYTLPEDVVAEILKFAYLHHFPYCRLDDGLPHTNSPVAISHVSRWWRRQAISLPSIWSCIHVTPEQPSHYAEVLKTYLIRSRSLPLSISFLCFARDDSATAGYIVPQLEWSSFATSTWRRFKASWRYLMAEKYRWKNAHITLWHDESAATILRSLTGKFPQLQFLGISLGCDDGSLPSITTIDPREVIAPLLTHVRLDRLSQRIKKPSRSLFGHLTELNLNGLSCTIRELMAVLAMTKDTLKYFALVEAYITVTPGGATAFTSSTLPNLTLPKLKYLLLDEINDQHDQHDQATFTIICRAAVALETLISSNTTILDDISQGRVTLPTVRHLVVSYGWGAEEADIMAIILATPSLETLQTQAIQNISTWLDLAVDMHTAGHGIAWPNLRSLTMTMVVPTSLRAFVQHRTQIKKPLKDLVLPDHLVDSLSQADQAAFRELKLNLVKLSEAPPEIRAHNDWADTWWDEEVDKPRFEPWNGSLAFEDQWGPPKVASDVESDESDESDDEVSE</sequence>
<feature type="compositionally biased region" description="Acidic residues" evidence="2">
    <location>
        <begin position="544"/>
        <end position="558"/>
    </location>
</feature>
<dbReference type="Gene3D" id="3.80.10.10">
    <property type="entry name" value="Ribonuclease Inhibitor"/>
    <property type="match status" value="1"/>
</dbReference>
<feature type="coiled-coil region" evidence="1">
    <location>
        <begin position="10"/>
        <end position="44"/>
    </location>
</feature>
<gene>
    <name evidence="3" type="ORF">PsYK624_124900</name>
</gene>
<comment type="caution">
    <text evidence="3">The sequence shown here is derived from an EMBL/GenBank/DDBJ whole genome shotgun (WGS) entry which is preliminary data.</text>
</comment>
<organism evidence="3 4">
    <name type="scientific">Phanerochaete sordida</name>
    <dbReference type="NCBI Taxonomy" id="48140"/>
    <lineage>
        <taxon>Eukaryota</taxon>
        <taxon>Fungi</taxon>
        <taxon>Dikarya</taxon>
        <taxon>Basidiomycota</taxon>
        <taxon>Agaricomycotina</taxon>
        <taxon>Agaricomycetes</taxon>
        <taxon>Polyporales</taxon>
        <taxon>Phanerochaetaceae</taxon>
        <taxon>Phanerochaete</taxon>
    </lineage>
</organism>
<evidence type="ECO:0000313" key="3">
    <source>
        <dbReference type="EMBL" id="GJE96296.1"/>
    </source>
</evidence>
<feature type="region of interest" description="Disordered" evidence="2">
    <location>
        <begin position="524"/>
        <end position="558"/>
    </location>
</feature>
<evidence type="ECO:0000256" key="2">
    <source>
        <dbReference type="SAM" id="MobiDB-lite"/>
    </source>
</evidence>
<dbReference type="Proteomes" id="UP000703269">
    <property type="component" value="Unassembled WGS sequence"/>
</dbReference>
<dbReference type="OrthoDB" id="2800057at2759"/>
<evidence type="ECO:0008006" key="5">
    <source>
        <dbReference type="Google" id="ProtNLM"/>
    </source>
</evidence>
<keyword evidence="4" id="KW-1185">Reference proteome</keyword>
<evidence type="ECO:0000313" key="4">
    <source>
        <dbReference type="Proteomes" id="UP000703269"/>
    </source>
</evidence>
<reference evidence="3 4" key="1">
    <citation type="submission" date="2021-08" db="EMBL/GenBank/DDBJ databases">
        <title>Draft Genome Sequence of Phanerochaete sordida strain YK-624.</title>
        <authorList>
            <person name="Mori T."/>
            <person name="Dohra H."/>
            <person name="Suzuki T."/>
            <person name="Kawagishi H."/>
            <person name="Hirai H."/>
        </authorList>
    </citation>
    <scope>NUCLEOTIDE SEQUENCE [LARGE SCALE GENOMIC DNA]</scope>
    <source>
        <strain evidence="3 4">YK-624</strain>
    </source>
</reference>
<protein>
    <recommendedName>
        <fullName evidence="5">F-box domain-containing protein</fullName>
    </recommendedName>
</protein>
<dbReference type="SUPFAM" id="SSF52047">
    <property type="entry name" value="RNI-like"/>
    <property type="match status" value="1"/>
</dbReference>
<dbReference type="AlphaFoldDB" id="A0A9P3LI90"/>
<name>A0A9P3LI90_9APHY</name>
<dbReference type="InterPro" id="IPR032675">
    <property type="entry name" value="LRR_dom_sf"/>
</dbReference>
<keyword evidence="1" id="KW-0175">Coiled coil</keyword>
<proteinExistence type="predicted"/>
<dbReference type="EMBL" id="BPQB01000058">
    <property type="protein sequence ID" value="GJE96296.1"/>
    <property type="molecule type" value="Genomic_DNA"/>
</dbReference>